<dbReference type="PANTHER" id="PTHR10662">
    <property type="entry name" value="NUCLEAR RNA EXPORT FACTOR"/>
    <property type="match status" value="1"/>
</dbReference>
<evidence type="ECO:0000259" key="9">
    <source>
        <dbReference type="PROSITE" id="PS50177"/>
    </source>
</evidence>
<evidence type="ECO:0000256" key="7">
    <source>
        <dbReference type="ARBA" id="ARBA00023242"/>
    </source>
</evidence>
<dbReference type="SUPFAM" id="SSF54427">
    <property type="entry name" value="NTF2-like"/>
    <property type="match status" value="1"/>
</dbReference>
<dbReference type="InterPro" id="IPR001611">
    <property type="entry name" value="Leu-rich_rpt"/>
</dbReference>
<feature type="domain" description="NTF2" evidence="9">
    <location>
        <begin position="416"/>
        <end position="590"/>
    </location>
</feature>
<dbReference type="InterPro" id="IPR002075">
    <property type="entry name" value="NTF2_dom"/>
</dbReference>
<evidence type="ECO:0000256" key="2">
    <source>
        <dbReference type="ARBA" id="ARBA00009285"/>
    </source>
</evidence>
<keyword evidence="3" id="KW-0813">Transport</keyword>
<dbReference type="PROSITE" id="PS51450">
    <property type="entry name" value="LRR"/>
    <property type="match status" value="1"/>
</dbReference>
<reference evidence="12" key="1">
    <citation type="journal article" date="2016" name="Genome Announc.">
        <title>Genome sequence of Ustilaginoidea virens IPU010, a rice pathogenic fungus causing false smut.</title>
        <authorList>
            <person name="Kumagai T."/>
            <person name="Ishii T."/>
            <person name="Terai G."/>
            <person name="Umemura M."/>
            <person name="Machida M."/>
            <person name="Asai K."/>
        </authorList>
    </citation>
    <scope>NUCLEOTIDE SEQUENCE [LARGE SCALE GENOMIC DNA]</scope>
    <source>
        <strain evidence="12">IPU010</strain>
    </source>
</reference>
<dbReference type="InterPro" id="IPR032710">
    <property type="entry name" value="NTF2-like_dom_sf"/>
</dbReference>
<dbReference type="Pfam" id="PF03943">
    <property type="entry name" value="TAP_C"/>
    <property type="match status" value="1"/>
</dbReference>
<dbReference type="GO" id="GO:0005634">
    <property type="term" value="C:nucleus"/>
    <property type="evidence" value="ECO:0007669"/>
    <property type="project" value="UniProtKB-SubCell"/>
</dbReference>
<dbReference type="InterPro" id="IPR057125">
    <property type="entry name" value="NXF1/2/3/5-like_LRR"/>
</dbReference>
<accession>A0A1B5L5F8</accession>
<dbReference type="PROSITE" id="PS51281">
    <property type="entry name" value="TAP_C"/>
    <property type="match status" value="1"/>
</dbReference>
<evidence type="ECO:0000259" key="10">
    <source>
        <dbReference type="PROSITE" id="PS51281"/>
    </source>
</evidence>
<feature type="compositionally biased region" description="Polar residues" evidence="8">
    <location>
        <begin position="100"/>
        <end position="109"/>
    </location>
</feature>
<dbReference type="Gene3D" id="1.10.8.10">
    <property type="entry name" value="DNA helicase RuvA subunit, C-terminal domain"/>
    <property type="match status" value="1"/>
</dbReference>
<dbReference type="AlphaFoldDB" id="A0A1B5L5F8"/>
<keyword evidence="7" id="KW-0539">Nucleus</keyword>
<dbReference type="GO" id="GO:0016973">
    <property type="term" value="P:poly(A)+ mRNA export from nucleus"/>
    <property type="evidence" value="ECO:0007669"/>
    <property type="project" value="TreeGrafter"/>
</dbReference>
<feature type="region of interest" description="Disordered" evidence="8">
    <location>
        <begin position="679"/>
        <end position="706"/>
    </location>
</feature>
<dbReference type="SMART" id="SM00804">
    <property type="entry name" value="TAP_C"/>
    <property type="match status" value="1"/>
</dbReference>
<dbReference type="PANTHER" id="PTHR10662:SF22">
    <property type="entry name" value="NUCLEAR RNA EXPORT FACTOR 1"/>
    <property type="match status" value="1"/>
</dbReference>
<evidence type="ECO:0000313" key="11">
    <source>
        <dbReference type="EMBL" id="GAO18785.1"/>
    </source>
</evidence>
<comment type="caution">
    <text evidence="11">The sequence shown here is derived from an EMBL/GenBank/DDBJ whole genome shotgun (WGS) entry which is preliminary data.</text>
</comment>
<dbReference type="GO" id="GO:0003723">
    <property type="term" value="F:RNA binding"/>
    <property type="evidence" value="ECO:0007669"/>
    <property type="project" value="TreeGrafter"/>
</dbReference>
<dbReference type="InterPro" id="IPR032675">
    <property type="entry name" value="LRR_dom_sf"/>
</dbReference>
<feature type="compositionally biased region" description="Polar residues" evidence="8">
    <location>
        <begin position="688"/>
        <end position="704"/>
    </location>
</feature>
<dbReference type="Gene3D" id="3.10.450.50">
    <property type="match status" value="1"/>
</dbReference>
<dbReference type="InterPro" id="IPR009060">
    <property type="entry name" value="UBA-like_sf"/>
</dbReference>
<dbReference type="FunFam" id="3.10.450.50:FF:000013">
    <property type="entry name" value="mRNA export factor mex67"/>
    <property type="match status" value="1"/>
</dbReference>
<feature type="region of interest" description="Disordered" evidence="8">
    <location>
        <begin position="1"/>
        <end position="44"/>
    </location>
</feature>
<dbReference type="CDD" id="cd14342">
    <property type="entry name" value="UBA_TAP-C"/>
    <property type="match status" value="1"/>
</dbReference>
<dbReference type="Pfam" id="PF22602">
    <property type="entry name" value="NXF_NTF2"/>
    <property type="match status" value="1"/>
</dbReference>
<comment type="similarity">
    <text evidence="2">Belongs to the NXF family.</text>
</comment>
<evidence type="ECO:0000256" key="1">
    <source>
        <dbReference type="ARBA" id="ARBA00004123"/>
    </source>
</evidence>
<proteinExistence type="inferred from homology"/>
<protein>
    <recommendedName>
        <fullName evidence="13">mRNA export factor mex67</fullName>
    </recommendedName>
</protein>
<dbReference type="SUPFAM" id="SSF46934">
    <property type="entry name" value="UBA-like"/>
    <property type="match status" value="1"/>
</dbReference>
<dbReference type="InterPro" id="IPR030217">
    <property type="entry name" value="NXF_fam"/>
</dbReference>
<feature type="compositionally biased region" description="Low complexity" evidence="8">
    <location>
        <begin position="14"/>
        <end position="29"/>
    </location>
</feature>
<dbReference type="SUPFAM" id="SSF52058">
    <property type="entry name" value="L domain-like"/>
    <property type="match status" value="1"/>
</dbReference>
<evidence type="ECO:0000256" key="8">
    <source>
        <dbReference type="SAM" id="MobiDB-lite"/>
    </source>
</evidence>
<dbReference type="PROSITE" id="PS50177">
    <property type="entry name" value="NTF2_DOMAIN"/>
    <property type="match status" value="1"/>
</dbReference>
<evidence type="ECO:0000256" key="3">
    <source>
        <dbReference type="ARBA" id="ARBA00022448"/>
    </source>
</evidence>
<dbReference type="EMBL" id="BBTG02000040">
    <property type="protein sequence ID" value="GAO18785.1"/>
    <property type="molecule type" value="Genomic_DNA"/>
</dbReference>
<dbReference type="Gene3D" id="3.80.10.10">
    <property type="entry name" value="Ribonuclease Inhibitor"/>
    <property type="match status" value="1"/>
</dbReference>
<name>A0A1B5L5F8_USTVR</name>
<evidence type="ECO:0000256" key="6">
    <source>
        <dbReference type="ARBA" id="ARBA00022816"/>
    </source>
</evidence>
<feature type="region of interest" description="Disordered" evidence="8">
    <location>
        <begin position="100"/>
        <end position="119"/>
    </location>
</feature>
<evidence type="ECO:0000256" key="5">
    <source>
        <dbReference type="ARBA" id="ARBA00022737"/>
    </source>
</evidence>
<dbReference type="InterPro" id="IPR018222">
    <property type="entry name" value="Nuclear_transport_factor_2_euk"/>
</dbReference>
<comment type="subcellular location">
    <subcellularLocation>
        <location evidence="1">Nucleus</location>
    </subcellularLocation>
</comment>
<organism evidence="11 12">
    <name type="scientific">Ustilaginoidea virens</name>
    <name type="common">Rice false smut fungus</name>
    <name type="synonym">Villosiclava virens</name>
    <dbReference type="NCBI Taxonomy" id="1159556"/>
    <lineage>
        <taxon>Eukaryota</taxon>
        <taxon>Fungi</taxon>
        <taxon>Dikarya</taxon>
        <taxon>Ascomycota</taxon>
        <taxon>Pezizomycotina</taxon>
        <taxon>Sordariomycetes</taxon>
        <taxon>Hypocreomycetidae</taxon>
        <taxon>Hypocreales</taxon>
        <taxon>Clavicipitaceae</taxon>
        <taxon>Ustilaginoidea</taxon>
    </lineage>
</organism>
<dbReference type="Pfam" id="PF24048">
    <property type="entry name" value="LRR_NXF1-5"/>
    <property type="match status" value="1"/>
</dbReference>
<gene>
    <name evidence="11" type="ORF">UVI_02052490</name>
</gene>
<dbReference type="InterPro" id="IPR005637">
    <property type="entry name" value="TAP_C_dom"/>
</dbReference>
<evidence type="ECO:0000313" key="12">
    <source>
        <dbReference type="Proteomes" id="UP000054053"/>
    </source>
</evidence>
<keyword evidence="4" id="KW-0433">Leucine-rich repeat</keyword>
<evidence type="ECO:0000256" key="4">
    <source>
        <dbReference type="ARBA" id="ARBA00022614"/>
    </source>
</evidence>
<keyword evidence="6" id="KW-0509">mRNA transport</keyword>
<sequence>MAPRGPRATSSSWTTRGATTGAKTTTRGGVQKRRAGATRADLDGDLDMDAIGKRAARTVATEAKNGKGRPARAGTGKNPRGVSTAAQTVLKHLSRNEVSSLASRVSEANSGRSSRGRGKGNGLCFLRVHGLKQSKAANNQDGGLSDLLSFLERKASSLTSSAGKQTRQVMIKKSHMAGDYVFIGASKEDADDLFKLNTFTFAGAQLEIVESTDDLAHPNKATESKETQELRAKLQSILSQRYHGANKLLKLDSLATDAELVQLGMFENRERALKTFKGLMAICDGLFKTATEKREAIESISLANNSIDDVSQVDSVATTFPHLKNLDMSGNQIGNMQALDKWKGKFKMLETIYMTGNPIEVSEPDYKATILQWFPKLQDVNGMQLRTPEQIAEQQAATRPKPIPQSGPDFRDVNGIGENFLLDFFGAYDSDRQGLAFRFYDDDSQFSLAIDTQSVRDTDAPAPIPWGAYIKFSRNLIKITHQPARIQRLFKGASLIQELWKSLPPTKHPNIKDDLSKYIMDCHPLPGLADPTGQNRLGVDGLIISVHGEFDELDPKTAAVGKRSFSRTFVLGPGQPGKGPIRVVSDQLSLRAFSPLPNVFVPPIQVQVNAGNNHEAMVAELCKQTGMSPQYSEMCLTQVGWEFDKALVVFNEKKPSGFISYCTEYRAQAGRPEAALEAVTQEKKHQWNRNTSNDADNTHTTPSKARTRYPLSAIRYPLSAIRPCPMDSSTPSRLHNRMSRALVRTGQYSKEMKRLAKVPT</sequence>
<feature type="domain" description="TAP-C" evidence="10">
    <location>
        <begin position="612"/>
        <end position="667"/>
    </location>
</feature>
<keyword evidence="5" id="KW-0677">Repeat</keyword>
<feature type="region of interest" description="Disordered" evidence="8">
    <location>
        <begin position="57"/>
        <end position="82"/>
    </location>
</feature>
<evidence type="ECO:0008006" key="13">
    <source>
        <dbReference type="Google" id="ProtNLM"/>
    </source>
</evidence>
<dbReference type="Proteomes" id="UP000054053">
    <property type="component" value="Unassembled WGS sequence"/>
</dbReference>